<sequence length="538" mass="60283">MVRGERTSEVVPAQPCRGRDNFHGPRELRDTTSNLAWAQGSRGSHGWEGPGLERRMEMRMEMGVGDEDGEEDGNGALLCIKTAIINLTSKRLDRSPQILDKSFPKNLAGGKVVFLPQLESQVGDSGVSWALLFAVKDISMLSMVSKTISGLLINYISTSSGSRRLLLQDFHRPQLPGSRGGASILEHYKALGLLLKRCTLLLPTRDRLKYVHKCSQGVNHHFLHLQVSCFKLNGCASPLHCLGFQCYGVFLQILTAGWDELECHRVFNFLWELGNLAQKVQTVVSSKPGSSRRLELRIRLFCREVLLSPGSRRSDSAFWLTRILKPWPMVNQARLLYIIFGPVSPRDGHVVWQKMIEGPTDETSLKGLADAVKLLYGTEAREWTADDVISLVDELSVIPQEWLMENNARLLLLSGNSICFTFLASKAVNGRAVELARLMVFMALVCEKDLYCMDWAVKMMQKVCKVFSTAWEKTNFLQCLEDTFAHMLMDMLQAVLAGERDEEDSSFLNLFHLVNAQANFHKEILYMAMGSSSSSSSA</sequence>
<dbReference type="EMBL" id="QRBI01000137">
    <property type="protein sequence ID" value="RMC01383.1"/>
    <property type="molecule type" value="Genomic_DNA"/>
</dbReference>
<name>A0A3M0JKB8_HIRRU</name>
<organism evidence="3 4">
    <name type="scientific">Hirundo rustica rustica</name>
    <dbReference type="NCBI Taxonomy" id="333673"/>
    <lineage>
        <taxon>Eukaryota</taxon>
        <taxon>Metazoa</taxon>
        <taxon>Chordata</taxon>
        <taxon>Craniata</taxon>
        <taxon>Vertebrata</taxon>
        <taxon>Euteleostomi</taxon>
        <taxon>Archelosauria</taxon>
        <taxon>Archosauria</taxon>
        <taxon>Dinosauria</taxon>
        <taxon>Saurischia</taxon>
        <taxon>Theropoda</taxon>
        <taxon>Coelurosauria</taxon>
        <taxon>Aves</taxon>
        <taxon>Neognathae</taxon>
        <taxon>Neoaves</taxon>
        <taxon>Telluraves</taxon>
        <taxon>Australaves</taxon>
        <taxon>Passeriformes</taxon>
        <taxon>Sylvioidea</taxon>
        <taxon>Hirundinidae</taxon>
        <taxon>Hirundo</taxon>
    </lineage>
</organism>
<dbReference type="AlphaFoldDB" id="A0A3M0JKB8"/>
<dbReference type="Proteomes" id="UP000269221">
    <property type="component" value="Unassembled WGS sequence"/>
</dbReference>
<gene>
    <name evidence="3" type="ORF">DUI87_21821</name>
</gene>
<feature type="region of interest" description="Disordered" evidence="1">
    <location>
        <begin position="1"/>
        <end position="28"/>
    </location>
</feature>
<accession>A0A3M0JKB8</accession>
<dbReference type="InterPro" id="IPR038946">
    <property type="entry name" value="FBXO47"/>
</dbReference>
<feature type="compositionally biased region" description="Basic and acidic residues" evidence="1">
    <location>
        <begin position="17"/>
        <end position="28"/>
    </location>
</feature>
<dbReference type="PANTHER" id="PTHR34098:SF1">
    <property type="entry name" value="F-BOX ONLY PROTEIN 47"/>
    <property type="match status" value="1"/>
</dbReference>
<evidence type="ECO:0000313" key="3">
    <source>
        <dbReference type="EMBL" id="RMC01383.1"/>
    </source>
</evidence>
<reference evidence="3 4" key="1">
    <citation type="submission" date="2018-07" db="EMBL/GenBank/DDBJ databases">
        <title>A high quality draft genome assembly of the barn swallow (H. rustica rustica).</title>
        <authorList>
            <person name="Formenti G."/>
            <person name="Chiara M."/>
            <person name="Poveda L."/>
            <person name="Francoijs K.-J."/>
            <person name="Bonisoli-Alquati A."/>
            <person name="Canova L."/>
            <person name="Gianfranceschi L."/>
            <person name="Horner D.S."/>
            <person name="Saino N."/>
        </authorList>
    </citation>
    <scope>NUCLEOTIDE SEQUENCE [LARGE SCALE GENOMIC DNA]</scope>
    <source>
        <strain evidence="3">Chelidonia</strain>
        <tissue evidence="3">Blood</tissue>
    </source>
</reference>
<comment type="caution">
    <text evidence="3">The sequence shown here is derived from an EMBL/GenBank/DDBJ whole genome shotgun (WGS) entry which is preliminary data.</text>
</comment>
<evidence type="ECO:0000256" key="1">
    <source>
        <dbReference type="SAM" id="MobiDB-lite"/>
    </source>
</evidence>
<protein>
    <recommendedName>
        <fullName evidence="2">FBXO47 ARM repeats region domain-containing protein</fullName>
    </recommendedName>
</protein>
<evidence type="ECO:0000313" key="4">
    <source>
        <dbReference type="Proteomes" id="UP000269221"/>
    </source>
</evidence>
<dbReference type="STRING" id="333673.A0A3M0JKB8"/>
<dbReference type="Pfam" id="PF24467">
    <property type="entry name" value="ARM_FBXO47"/>
    <property type="match status" value="1"/>
</dbReference>
<evidence type="ECO:0000259" key="2">
    <source>
        <dbReference type="Pfam" id="PF24467"/>
    </source>
</evidence>
<dbReference type="OrthoDB" id="9858120at2759"/>
<keyword evidence="4" id="KW-1185">Reference proteome</keyword>
<proteinExistence type="predicted"/>
<dbReference type="PANTHER" id="PTHR34098">
    <property type="entry name" value="F-BOX ONLY PROTEIN 47"/>
    <property type="match status" value="1"/>
</dbReference>
<feature type="domain" description="FBXO47 ARM repeats region" evidence="2">
    <location>
        <begin position="276"/>
        <end position="480"/>
    </location>
</feature>
<dbReference type="InterPro" id="IPR056622">
    <property type="entry name" value="ARM_FBXO47"/>
</dbReference>